<name>A0A6P0UJ17_9FLAO</name>
<dbReference type="InterPro" id="IPR011990">
    <property type="entry name" value="TPR-like_helical_dom_sf"/>
</dbReference>
<accession>A0A6P0UJ17</accession>
<evidence type="ECO:0000313" key="2">
    <source>
        <dbReference type="EMBL" id="NER12967.1"/>
    </source>
</evidence>
<dbReference type="RefSeq" id="WP_163605971.1">
    <property type="nucleotide sequence ID" value="NZ_JAABOO010000001.1"/>
</dbReference>
<protein>
    <recommendedName>
        <fullName evidence="4">Tetratricopeptide repeat protein</fullName>
    </recommendedName>
</protein>
<keyword evidence="1" id="KW-0732">Signal</keyword>
<sequence>MKKLVFFLFLGSVMTAQAQSKNDLIAHYQAYYKQMKTQGDVQGVINAMTHLNILTPSQARKDTLAYLYVNSGKHIQALNTLGIEKNPSDSDLAVEVKAVSLKAVNQPQRALEQYEVLFSRKPNPYLAYEIADLKIQTGDMPGAAIKITYGLTNAKDEMKYAYYETGTPYEVPLKAAFTYLKAIHEFNKDQKNIDAAVAVIDEALALAPNFNLANISKQALLKRKEDANKQ</sequence>
<gene>
    <name evidence="2" type="ORF">GWK08_05920</name>
</gene>
<proteinExistence type="predicted"/>
<reference evidence="2 3" key="1">
    <citation type="submission" date="2020-01" db="EMBL/GenBank/DDBJ databases">
        <title>Leptobacterium flavescens.</title>
        <authorList>
            <person name="Wang G."/>
        </authorList>
    </citation>
    <scope>NUCLEOTIDE SEQUENCE [LARGE SCALE GENOMIC DNA]</scope>
    <source>
        <strain evidence="2 3">KCTC 22160</strain>
    </source>
</reference>
<feature type="chain" id="PRO_5026657237" description="Tetratricopeptide repeat protein" evidence="1">
    <location>
        <begin position="19"/>
        <end position="230"/>
    </location>
</feature>
<dbReference type="SUPFAM" id="SSF48452">
    <property type="entry name" value="TPR-like"/>
    <property type="match status" value="1"/>
</dbReference>
<dbReference type="Proteomes" id="UP000468581">
    <property type="component" value="Unassembled WGS sequence"/>
</dbReference>
<dbReference type="EMBL" id="JAABOO010000001">
    <property type="protein sequence ID" value="NER12967.1"/>
    <property type="molecule type" value="Genomic_DNA"/>
</dbReference>
<feature type="signal peptide" evidence="1">
    <location>
        <begin position="1"/>
        <end position="18"/>
    </location>
</feature>
<keyword evidence="3" id="KW-1185">Reference proteome</keyword>
<evidence type="ECO:0000313" key="3">
    <source>
        <dbReference type="Proteomes" id="UP000468581"/>
    </source>
</evidence>
<comment type="caution">
    <text evidence="2">The sequence shown here is derived from an EMBL/GenBank/DDBJ whole genome shotgun (WGS) entry which is preliminary data.</text>
</comment>
<evidence type="ECO:0008006" key="4">
    <source>
        <dbReference type="Google" id="ProtNLM"/>
    </source>
</evidence>
<evidence type="ECO:0000256" key="1">
    <source>
        <dbReference type="SAM" id="SignalP"/>
    </source>
</evidence>
<dbReference type="AlphaFoldDB" id="A0A6P0UJ17"/>
<organism evidence="2 3">
    <name type="scientific">Leptobacterium flavescens</name>
    <dbReference type="NCBI Taxonomy" id="472055"/>
    <lineage>
        <taxon>Bacteria</taxon>
        <taxon>Pseudomonadati</taxon>
        <taxon>Bacteroidota</taxon>
        <taxon>Flavobacteriia</taxon>
        <taxon>Flavobacteriales</taxon>
        <taxon>Flavobacteriaceae</taxon>
        <taxon>Leptobacterium</taxon>
    </lineage>
</organism>